<dbReference type="GO" id="GO:0005634">
    <property type="term" value="C:nucleus"/>
    <property type="evidence" value="ECO:0007669"/>
    <property type="project" value="TreeGrafter"/>
</dbReference>
<dbReference type="EMBL" id="MN738840">
    <property type="protein sequence ID" value="QHT39251.1"/>
    <property type="molecule type" value="Genomic_DNA"/>
</dbReference>
<dbReference type="GO" id="GO:0006261">
    <property type="term" value="P:DNA-templated DNA replication"/>
    <property type="evidence" value="ECO:0007669"/>
    <property type="project" value="TreeGrafter"/>
</dbReference>
<accession>A0A6C0FEJ0</accession>
<dbReference type="Gene3D" id="3.40.50.300">
    <property type="entry name" value="P-loop containing nucleotide triphosphate hydrolases"/>
    <property type="match status" value="1"/>
</dbReference>
<protein>
    <recommendedName>
        <fullName evidence="3">Replication factor C C-terminal domain-containing protein</fullName>
    </recommendedName>
</protein>
<dbReference type="SUPFAM" id="SSF52540">
    <property type="entry name" value="P-loop containing nucleoside triphosphate hydrolases"/>
    <property type="match status" value="1"/>
</dbReference>
<dbReference type="GO" id="GO:0006281">
    <property type="term" value="P:DNA repair"/>
    <property type="evidence" value="ECO:0007669"/>
    <property type="project" value="TreeGrafter"/>
</dbReference>
<proteinExistence type="predicted"/>
<dbReference type="GO" id="GO:0005663">
    <property type="term" value="C:DNA replication factor C complex"/>
    <property type="evidence" value="ECO:0007669"/>
    <property type="project" value="TreeGrafter"/>
</dbReference>
<evidence type="ECO:0000313" key="2">
    <source>
        <dbReference type="EMBL" id="QHT39251.1"/>
    </source>
</evidence>
<sequence length="300" mass="36056">MKDNLPDIVNKDIFNTTCPNIIFYGHQIKLNDYLIQVFGETKPITKEKIIYQNNHVCKIFDIDTVKAKNIDDFSNLLFEIIRSENYYSKFGQHIVIFNNYNHISQGIQNKLRVIIEKYRKTTQFIMISEKINTIINPIKSRCLCIRIPNMSMKEKRDLSRTYLKDKSYEERIPIYDCIYSLNDKDDIIKYSEYNEHIESHEDIYLKIYQKLDDWLDEWINNDNIILSEIKEYSYHILKYSLADIHSRLYGYFLKDPKYTAKQKYKITKCIAKCEYEFSKSYRSLVHIESMFIELIHLLAC</sequence>
<reference evidence="2" key="1">
    <citation type="journal article" date="2020" name="Nature">
        <title>Giant virus diversity and host interactions through global metagenomics.</title>
        <authorList>
            <person name="Schulz F."/>
            <person name="Roux S."/>
            <person name="Paez-Espino D."/>
            <person name="Jungbluth S."/>
            <person name="Walsh D.A."/>
            <person name="Denef V.J."/>
            <person name="McMahon K.D."/>
            <person name="Konstantinidis K.T."/>
            <person name="Eloe-Fadrosh E.A."/>
            <person name="Kyrpides N.C."/>
            <person name="Woyke T."/>
        </authorList>
    </citation>
    <scope>NUCLEOTIDE SEQUENCE</scope>
    <source>
        <strain evidence="2">GVMAG-S-ERX556126-94</strain>
    </source>
</reference>
<dbReference type="InterPro" id="IPR027417">
    <property type="entry name" value="P-loop_NTPase"/>
</dbReference>
<dbReference type="AlphaFoldDB" id="A0A6C0FEJ0"/>
<keyword evidence="1" id="KW-0235">DNA replication</keyword>
<evidence type="ECO:0000256" key="1">
    <source>
        <dbReference type="ARBA" id="ARBA00022705"/>
    </source>
</evidence>
<dbReference type="GO" id="GO:0003689">
    <property type="term" value="F:DNA clamp loader activity"/>
    <property type="evidence" value="ECO:0007669"/>
    <property type="project" value="TreeGrafter"/>
</dbReference>
<evidence type="ECO:0008006" key="3">
    <source>
        <dbReference type="Google" id="ProtNLM"/>
    </source>
</evidence>
<dbReference type="PANTHER" id="PTHR11669">
    <property type="entry name" value="REPLICATION FACTOR C / DNA POLYMERASE III GAMMA-TAU SUBUNIT"/>
    <property type="match status" value="1"/>
</dbReference>
<dbReference type="InterPro" id="IPR050238">
    <property type="entry name" value="DNA_Rep/Repair_Clamp_Loader"/>
</dbReference>
<organism evidence="2">
    <name type="scientific">viral metagenome</name>
    <dbReference type="NCBI Taxonomy" id="1070528"/>
    <lineage>
        <taxon>unclassified sequences</taxon>
        <taxon>metagenomes</taxon>
        <taxon>organismal metagenomes</taxon>
    </lineage>
</organism>
<name>A0A6C0FEJ0_9ZZZZ</name>
<dbReference type="PANTHER" id="PTHR11669:SF1">
    <property type="entry name" value="REPLICATION FACTOR C SUBUNIT 3"/>
    <property type="match status" value="1"/>
</dbReference>